<dbReference type="Proteomes" id="UP001596263">
    <property type="component" value="Unassembled WGS sequence"/>
</dbReference>
<feature type="compositionally biased region" description="Low complexity" evidence="16">
    <location>
        <begin position="465"/>
        <end position="478"/>
    </location>
</feature>
<dbReference type="InterPro" id="IPR014017">
    <property type="entry name" value="DNA_helicase_UvrD-like_C"/>
</dbReference>
<dbReference type="CDD" id="cd17932">
    <property type="entry name" value="DEXQc_UvrD"/>
    <property type="match status" value="1"/>
</dbReference>
<keyword evidence="7" id="KW-0269">Exonuclease</keyword>
<dbReference type="SUPFAM" id="SSF52980">
    <property type="entry name" value="Restriction endonuclease-like"/>
    <property type="match status" value="1"/>
</dbReference>
<accession>A0ABW0CCC0</accession>
<evidence type="ECO:0000256" key="1">
    <source>
        <dbReference type="ARBA" id="ARBA00009922"/>
    </source>
</evidence>
<feature type="region of interest" description="Disordered" evidence="16">
    <location>
        <begin position="465"/>
        <end position="516"/>
    </location>
</feature>
<dbReference type="InterPro" id="IPR038726">
    <property type="entry name" value="PDDEXK_AddAB-type"/>
</dbReference>
<evidence type="ECO:0000259" key="18">
    <source>
        <dbReference type="PROSITE" id="PS51217"/>
    </source>
</evidence>
<dbReference type="InterPro" id="IPR011604">
    <property type="entry name" value="PDDEXK-like_dom_sf"/>
</dbReference>
<sequence length="1145" mass="123746">MSSSSSTRRLSHPQVRQGTRGAYRLVRTPAVRVAPPRLDAAQSAVVDHDTGPMLVLAGPGTGKTTTLVESVAARIARGGDPERVLVLTFSRKAAVELRDRMALRTGAARAPRATTFHSFCYALVRAHQDSDLFTEPLRLLSGPEQDVTVRGLLAGQPDLERLGLAHVRWPDDLRACLTTRGFADEVRAVLARSRELGLAPDALDAFARRIGRPDWRAAAAFLAEYLDVLDLQGVLDYAELVHRAVLLARRPETAARLAAQYDAVYVDEYQDTDPAQVRLLRALAGDGRNLVAFGDPDQSIYAFRGADVNGILEFPHAFPRADGRPAPVQVLRTSRRSGAGLLTATRLLTQRMPLTRLPAEKVRAHRELAPVREGGRVEVFTYPTPGTELDNIADILRRAHLEDGVPWREMAVLVRAGSRTIPTVRRALTAAGVPLDIDGDDLPLRHEPAVAPLLTALRAVAVAEAAGGTAGETGPEEAPSGKSDEPPPEKPLSTEAAVVASSAEPEGTASEASAREDACWLDTETALTLLASPLAGMDAADLRRLGRALREEERAAGNALPPPSDDLLARALAEPERLAVHDPTYARGAQRLGALLRKARERLAGGGTAEEALWDLWEGTPWPARLERTARRGGAAGRNADRDLDALCALFATAARAEERTGGRGALNFLEEIDAEDIAADTLTRRAVRPDAVRLMTAHRSKGLEWHLVVVAGVQEGLWPDLRRRGSLLEADRIGRDGLAEPLTPGALLAEERRLFYVAATRARERLVVTAVKGAADDGDQPSRFLTELGVEPRDVTGRPRRPLSVAALVAELRATTVDPRASDTLREAAAHRLARLAALADEDGRALVPAAHPYRWWGMFEPTESKVPLRNRDQPVVLSGSALDQLANTCALQWFLGREVKADAPATTAQGFGNVVHVLADEVASGHTPADLDVLMERLDSVWNALAFDAPWKSAQEKDNARVALERFLKWHVMDRAGRTPVASEHDFDVTLEAGDFEVRIRGQMDRVEADGEGRAYVVDFKTGKQAPSAAEVTRHPQLAVYQLAVREGAVDEAFDGVRPEPGGAELVQLRQGAAKRDGGETLPKVQGQRPLDGPEGEWVGDLLATAAGKVLDERFAPNAGQHCTHCAFRASCSARPEGRHVVE</sequence>
<dbReference type="InterPro" id="IPR014016">
    <property type="entry name" value="UvrD-like_ATP-bd"/>
</dbReference>
<dbReference type="InterPro" id="IPR013986">
    <property type="entry name" value="DExx_box_DNA_helicase_dom_sf"/>
</dbReference>
<dbReference type="Pfam" id="PF12705">
    <property type="entry name" value="PDDEXK_1"/>
    <property type="match status" value="1"/>
</dbReference>
<feature type="binding site" evidence="15">
    <location>
        <begin position="57"/>
        <end position="64"/>
    </location>
    <ligand>
        <name>ATP</name>
        <dbReference type="ChEBI" id="CHEBI:30616"/>
    </ligand>
</feature>
<name>A0ABW0CCC0_STRCD</name>
<keyword evidence="8 15" id="KW-0067">ATP-binding</keyword>
<feature type="region of interest" description="Disordered" evidence="16">
    <location>
        <begin position="1"/>
        <end position="21"/>
    </location>
</feature>
<dbReference type="InterPro" id="IPR011335">
    <property type="entry name" value="Restrct_endonuc-II-like"/>
</dbReference>
<dbReference type="SUPFAM" id="SSF52540">
    <property type="entry name" value="P-loop containing nucleoside triphosphate hydrolases"/>
    <property type="match status" value="1"/>
</dbReference>
<evidence type="ECO:0000256" key="9">
    <source>
        <dbReference type="ARBA" id="ARBA00023125"/>
    </source>
</evidence>
<dbReference type="PROSITE" id="PS51198">
    <property type="entry name" value="UVRD_HELICASE_ATP_BIND"/>
    <property type="match status" value="1"/>
</dbReference>
<protein>
    <recommendedName>
        <fullName evidence="13">DNA 3'-5' helicase</fullName>
        <ecNumber evidence="13">5.6.2.4</ecNumber>
    </recommendedName>
</protein>
<feature type="region of interest" description="Disordered" evidence="16">
    <location>
        <begin position="1074"/>
        <end position="1098"/>
    </location>
</feature>
<evidence type="ECO:0000256" key="12">
    <source>
        <dbReference type="ARBA" id="ARBA00034617"/>
    </source>
</evidence>
<evidence type="ECO:0000256" key="4">
    <source>
        <dbReference type="ARBA" id="ARBA00022763"/>
    </source>
</evidence>
<keyword evidence="4" id="KW-0227">DNA damage</keyword>
<dbReference type="PROSITE" id="PS51217">
    <property type="entry name" value="UVRD_HELICASE_CTER"/>
    <property type="match status" value="1"/>
</dbReference>
<comment type="catalytic activity">
    <reaction evidence="12">
        <text>Couples ATP hydrolysis with the unwinding of duplex DNA by translocating in the 3'-5' direction.</text>
        <dbReference type="EC" id="5.6.2.4"/>
    </reaction>
</comment>
<dbReference type="Gene3D" id="3.40.50.300">
    <property type="entry name" value="P-loop containing nucleotide triphosphate hydrolases"/>
    <property type="match status" value="3"/>
</dbReference>
<evidence type="ECO:0000256" key="15">
    <source>
        <dbReference type="PROSITE-ProRule" id="PRU00560"/>
    </source>
</evidence>
<feature type="domain" description="UvrD-like helicase C-terminal" evidence="18">
    <location>
        <begin position="346"/>
        <end position="703"/>
    </location>
</feature>
<evidence type="ECO:0000256" key="10">
    <source>
        <dbReference type="ARBA" id="ARBA00023204"/>
    </source>
</evidence>
<dbReference type="EC" id="5.6.2.4" evidence="13"/>
<comment type="caution">
    <text evidence="19">The sequence shown here is derived from an EMBL/GenBank/DDBJ whole genome shotgun (WGS) entry which is preliminary data.</text>
</comment>
<dbReference type="PANTHER" id="PTHR11070">
    <property type="entry name" value="UVRD / RECB / PCRA DNA HELICASE FAMILY MEMBER"/>
    <property type="match status" value="1"/>
</dbReference>
<evidence type="ECO:0000256" key="2">
    <source>
        <dbReference type="ARBA" id="ARBA00022722"/>
    </source>
</evidence>
<evidence type="ECO:0000256" key="7">
    <source>
        <dbReference type="ARBA" id="ARBA00022839"/>
    </source>
</evidence>
<feature type="compositionally biased region" description="Low complexity" evidence="16">
    <location>
        <begin position="495"/>
        <end position="504"/>
    </location>
</feature>
<comment type="similarity">
    <text evidence="1">Belongs to the helicase family. UvrD subfamily.</text>
</comment>
<evidence type="ECO:0000256" key="14">
    <source>
        <dbReference type="ARBA" id="ARBA00048988"/>
    </source>
</evidence>
<dbReference type="GO" id="GO:0004386">
    <property type="term" value="F:helicase activity"/>
    <property type="evidence" value="ECO:0007669"/>
    <property type="project" value="UniProtKB-KW"/>
</dbReference>
<keyword evidence="10" id="KW-0234">DNA repair</keyword>
<gene>
    <name evidence="19" type="ORF">ACFPQ9_01335</name>
</gene>
<keyword evidence="5 15" id="KW-0378">Hydrolase</keyword>
<keyword evidence="11" id="KW-0413">Isomerase</keyword>
<dbReference type="EMBL" id="JBHSKM010000001">
    <property type="protein sequence ID" value="MFC5212470.1"/>
    <property type="molecule type" value="Genomic_DNA"/>
</dbReference>
<proteinExistence type="inferred from homology"/>
<keyword evidence="3 15" id="KW-0547">Nucleotide-binding</keyword>
<dbReference type="Gene3D" id="1.10.10.160">
    <property type="match status" value="1"/>
</dbReference>
<organism evidence="19 20">
    <name type="scientific">Streptomyces coerulescens</name>
    <dbReference type="NCBI Taxonomy" id="29304"/>
    <lineage>
        <taxon>Bacteria</taxon>
        <taxon>Bacillati</taxon>
        <taxon>Actinomycetota</taxon>
        <taxon>Actinomycetes</taxon>
        <taxon>Kitasatosporales</taxon>
        <taxon>Streptomycetaceae</taxon>
        <taxon>Streptomyces</taxon>
    </lineage>
</organism>
<evidence type="ECO:0000256" key="16">
    <source>
        <dbReference type="SAM" id="MobiDB-lite"/>
    </source>
</evidence>
<reference evidence="20" key="1">
    <citation type="journal article" date="2019" name="Int. J. Syst. Evol. Microbiol.">
        <title>The Global Catalogue of Microorganisms (GCM) 10K type strain sequencing project: providing services to taxonomists for standard genome sequencing and annotation.</title>
        <authorList>
            <consortium name="The Broad Institute Genomics Platform"/>
            <consortium name="The Broad Institute Genome Sequencing Center for Infectious Disease"/>
            <person name="Wu L."/>
            <person name="Ma J."/>
        </authorList>
    </citation>
    <scope>NUCLEOTIDE SEQUENCE [LARGE SCALE GENOMIC DNA]</scope>
    <source>
        <strain evidence="20">KCTC 42586</strain>
    </source>
</reference>
<evidence type="ECO:0000313" key="20">
    <source>
        <dbReference type="Proteomes" id="UP001596263"/>
    </source>
</evidence>
<dbReference type="Pfam" id="PF13361">
    <property type="entry name" value="UvrD_C"/>
    <property type="match status" value="1"/>
</dbReference>
<keyword evidence="2" id="KW-0540">Nuclease</keyword>
<keyword evidence="20" id="KW-1185">Reference proteome</keyword>
<dbReference type="InterPro" id="IPR000212">
    <property type="entry name" value="DNA_helicase_UvrD/REP"/>
</dbReference>
<keyword evidence="6 15" id="KW-0347">Helicase</keyword>
<dbReference type="RefSeq" id="WP_380845073.1">
    <property type="nucleotide sequence ID" value="NZ_JBHSKM010000001.1"/>
</dbReference>
<evidence type="ECO:0000256" key="8">
    <source>
        <dbReference type="ARBA" id="ARBA00022840"/>
    </source>
</evidence>
<evidence type="ECO:0000256" key="3">
    <source>
        <dbReference type="ARBA" id="ARBA00022741"/>
    </source>
</evidence>
<comment type="catalytic activity">
    <reaction evidence="14">
        <text>ATP + H2O = ADP + phosphate + H(+)</text>
        <dbReference type="Rhea" id="RHEA:13065"/>
        <dbReference type="ChEBI" id="CHEBI:15377"/>
        <dbReference type="ChEBI" id="CHEBI:15378"/>
        <dbReference type="ChEBI" id="CHEBI:30616"/>
        <dbReference type="ChEBI" id="CHEBI:43474"/>
        <dbReference type="ChEBI" id="CHEBI:456216"/>
        <dbReference type="EC" id="5.6.2.4"/>
    </reaction>
</comment>
<evidence type="ECO:0000256" key="11">
    <source>
        <dbReference type="ARBA" id="ARBA00023235"/>
    </source>
</evidence>
<evidence type="ECO:0000259" key="17">
    <source>
        <dbReference type="PROSITE" id="PS51198"/>
    </source>
</evidence>
<dbReference type="Gene3D" id="3.90.320.10">
    <property type="match status" value="1"/>
</dbReference>
<evidence type="ECO:0000313" key="19">
    <source>
        <dbReference type="EMBL" id="MFC5212470.1"/>
    </source>
</evidence>
<dbReference type="Pfam" id="PF00580">
    <property type="entry name" value="UvrD-helicase"/>
    <property type="match status" value="1"/>
</dbReference>
<evidence type="ECO:0000256" key="13">
    <source>
        <dbReference type="ARBA" id="ARBA00034808"/>
    </source>
</evidence>
<evidence type="ECO:0000256" key="6">
    <source>
        <dbReference type="ARBA" id="ARBA00022806"/>
    </source>
</evidence>
<keyword evidence="9" id="KW-0238">DNA-binding</keyword>
<dbReference type="InterPro" id="IPR027417">
    <property type="entry name" value="P-loop_NTPase"/>
</dbReference>
<dbReference type="PANTHER" id="PTHR11070:SF59">
    <property type="entry name" value="DNA 3'-5' HELICASE"/>
    <property type="match status" value="1"/>
</dbReference>
<dbReference type="Gene3D" id="1.10.486.10">
    <property type="entry name" value="PCRA, domain 4"/>
    <property type="match status" value="1"/>
</dbReference>
<evidence type="ECO:0000256" key="5">
    <source>
        <dbReference type="ARBA" id="ARBA00022801"/>
    </source>
</evidence>
<feature type="domain" description="UvrD-like helicase ATP-binding" evidence="17">
    <location>
        <begin position="36"/>
        <end position="338"/>
    </location>
</feature>